<dbReference type="Pfam" id="PF12253">
    <property type="entry name" value="CAF1A_dimeriz"/>
    <property type="match status" value="1"/>
</dbReference>
<protein>
    <recommendedName>
        <fullName evidence="6">Chromatin assembly factor 1 subunit A dimerization domain-containing protein</fullName>
    </recommendedName>
</protein>
<dbReference type="GO" id="GO:0033186">
    <property type="term" value="C:CAF-1 complex"/>
    <property type="evidence" value="ECO:0007669"/>
    <property type="project" value="TreeGrafter"/>
</dbReference>
<evidence type="ECO:0000313" key="7">
    <source>
        <dbReference type="EMBL" id="CAJ1966857.1"/>
    </source>
</evidence>
<feature type="compositionally biased region" description="Basic and acidic residues" evidence="5">
    <location>
        <begin position="173"/>
        <end position="191"/>
    </location>
</feature>
<feature type="compositionally biased region" description="Low complexity" evidence="5">
    <location>
        <begin position="208"/>
        <end position="225"/>
    </location>
</feature>
<keyword evidence="4" id="KW-0539">Nucleus</keyword>
<dbReference type="Proteomes" id="UP001295423">
    <property type="component" value="Unassembled WGS sequence"/>
</dbReference>
<dbReference type="GO" id="GO:0006334">
    <property type="term" value="P:nucleosome assembly"/>
    <property type="evidence" value="ECO:0007669"/>
    <property type="project" value="TreeGrafter"/>
</dbReference>
<evidence type="ECO:0000256" key="3">
    <source>
        <dbReference type="ARBA" id="ARBA00023204"/>
    </source>
</evidence>
<organism evidence="7 8">
    <name type="scientific">Cylindrotheca closterium</name>
    <dbReference type="NCBI Taxonomy" id="2856"/>
    <lineage>
        <taxon>Eukaryota</taxon>
        <taxon>Sar</taxon>
        <taxon>Stramenopiles</taxon>
        <taxon>Ochrophyta</taxon>
        <taxon>Bacillariophyta</taxon>
        <taxon>Bacillariophyceae</taxon>
        <taxon>Bacillariophycidae</taxon>
        <taxon>Bacillariales</taxon>
        <taxon>Bacillariaceae</taxon>
        <taxon>Cylindrotheca</taxon>
    </lineage>
</organism>
<evidence type="ECO:0000259" key="6">
    <source>
        <dbReference type="Pfam" id="PF12253"/>
    </source>
</evidence>
<feature type="domain" description="Chromatin assembly factor 1 subunit A dimerization" evidence="6">
    <location>
        <begin position="707"/>
        <end position="779"/>
    </location>
</feature>
<keyword evidence="8" id="KW-1185">Reference proteome</keyword>
<comment type="subcellular location">
    <subcellularLocation>
        <location evidence="1">Nucleus</location>
    </subcellularLocation>
</comment>
<dbReference type="EMBL" id="CAKOGP040002313">
    <property type="protein sequence ID" value="CAJ1966857.1"/>
    <property type="molecule type" value="Genomic_DNA"/>
</dbReference>
<feature type="compositionally biased region" description="Basic residues" evidence="5">
    <location>
        <begin position="259"/>
        <end position="268"/>
    </location>
</feature>
<feature type="compositionally biased region" description="Polar residues" evidence="5">
    <location>
        <begin position="159"/>
        <end position="172"/>
    </location>
</feature>
<proteinExistence type="predicted"/>
<dbReference type="GO" id="GO:0006281">
    <property type="term" value="P:DNA repair"/>
    <property type="evidence" value="ECO:0007669"/>
    <property type="project" value="UniProtKB-KW"/>
</dbReference>
<feature type="compositionally biased region" description="Acidic residues" evidence="5">
    <location>
        <begin position="748"/>
        <end position="779"/>
    </location>
</feature>
<dbReference type="PANTHER" id="PTHR15272">
    <property type="entry name" value="CHROMATIN ASSEMBLY FACTOR 1 SUBUNIT A CAF-1 SUBUNIT A"/>
    <property type="match status" value="1"/>
</dbReference>
<feature type="compositionally biased region" description="Acidic residues" evidence="5">
    <location>
        <begin position="241"/>
        <end position="250"/>
    </location>
</feature>
<evidence type="ECO:0000256" key="5">
    <source>
        <dbReference type="SAM" id="MobiDB-lite"/>
    </source>
</evidence>
<accession>A0AAD2G9U5</accession>
<feature type="region of interest" description="Disordered" evidence="5">
    <location>
        <begin position="991"/>
        <end position="1067"/>
    </location>
</feature>
<feature type="compositionally biased region" description="Basic and acidic residues" evidence="5">
    <location>
        <begin position="511"/>
        <end position="585"/>
    </location>
</feature>
<evidence type="ECO:0000256" key="4">
    <source>
        <dbReference type="ARBA" id="ARBA00023242"/>
    </source>
</evidence>
<feature type="compositionally biased region" description="Basic and acidic residues" evidence="5">
    <location>
        <begin position="227"/>
        <end position="240"/>
    </location>
</feature>
<dbReference type="AlphaFoldDB" id="A0AAD2G9U5"/>
<feature type="region of interest" description="Disordered" evidence="5">
    <location>
        <begin position="652"/>
        <end position="671"/>
    </location>
</feature>
<sequence length="1083" mass="120951">MPTLEVVQNVVDASLSDDDNTVDLNSEEVVDPASSSCTPTKVLEDTNAVDKLPESSNLVDTNNNETQGNNETPKQVTPTDASSEDGSKHSASKQKQQKKVNQMTLGNFFFGVTKSPTKPKSPIVTSAKSKSKSASTATKEPAPKKAQEAEGTMEGPIELNSSDDSSVSTKETLSPKKETKETSNDAAKKTTTETISEESTTRDVAENASKQPESSAAEPESSTAENKMIEETEQDPTKEENDVEVIEEEESSKKEAKVSPKRKRRKSTKAAAQSKAVEAPPPPEEQPPIELSEERQEALQKYKDMKSRFETKADELFQEVYNGLPEEQFEMPDPETKAVEDSIASDEFPDFVVANMILLIEGSTLPISKLTEQVSRMLSTCHSKDWDSEEVATKIKLLSQRKPYMEKSTKDKSTMDVFEDDSNTRIWRWEILIVDIFPSEVLSDVKKARSARKKIASHWAATSRLIQALSNVEMAISYPGKSPKYDKEVAKVSQCEEKVLKFEREAEKKRMAEQAKRRKQEEQEMKKREKELQKERKLQEAEKKKQEAEVKKLEAVKARDEAKRKREAEKVEKEEAKKAEEEKKVKNLTKQKSCLMSFFAGPPKKKSRKSSEGSSGDESRAKAAPASSKSNNTESGGFKVEEFRSMINGGYASSKRQSVAPTTNNRKRPTGKIGLTVYMTVQAEEGFGFDAQPFAEQRKVTVSNRYRFLSFHEDCRPAYHGTWTKSSNIVTGRTPFGKDTKYLDYDYDSEGEWEEGDDEIGEDIEDEEKSKGEEDDDEGDARIYDYEDGFCISDDRYLDSEDEVDDETRALHKKKLQKGENEAALGHSVCIVAPAIGGLPAVDVDNSKVVVEGYEVEEGVNQLSIHKGIELCSPNLCLDAFPPPLVDENQVEKSAPAKSSADSNAQKDEYTMDEMRILATYVHHCELNSKEKIIEDLRTNHPDVFTNRAKAMRKLDNIAVKQRFNHSTGVYWEVKRSVLQELDLKKVLSKKIKDEPPKKPEKASKGKSTSPKKETKSTSKKRTSSGEAANPKNSKQKKTAKDTEKSPKTPPKEKASPPKEDASTKASANVLSAFLIKKKPKSA</sequence>
<feature type="region of interest" description="Disordered" evidence="5">
    <location>
        <begin position="16"/>
        <end position="298"/>
    </location>
</feature>
<feature type="region of interest" description="Disordered" evidence="5">
    <location>
        <begin position="748"/>
        <end position="780"/>
    </location>
</feature>
<evidence type="ECO:0000313" key="8">
    <source>
        <dbReference type="Proteomes" id="UP001295423"/>
    </source>
</evidence>
<feature type="compositionally biased region" description="Basic and acidic residues" evidence="5">
    <location>
        <begin position="991"/>
        <end position="1004"/>
    </location>
</feature>
<feature type="compositionally biased region" description="Low complexity" evidence="5">
    <location>
        <begin position="61"/>
        <end position="72"/>
    </location>
</feature>
<feature type="compositionally biased region" description="Low complexity" evidence="5">
    <location>
        <begin position="269"/>
        <end position="278"/>
    </location>
</feature>
<keyword evidence="3" id="KW-0234">DNA repair</keyword>
<comment type="caution">
    <text evidence="7">The sequence shown here is derived from an EMBL/GenBank/DDBJ whole genome shotgun (WGS) entry which is preliminary data.</text>
</comment>
<gene>
    <name evidence="7" type="ORF">CYCCA115_LOCUS22440</name>
</gene>
<dbReference type="InterPro" id="IPR022043">
    <property type="entry name" value="CAF1A_DD"/>
</dbReference>
<reference evidence="7" key="1">
    <citation type="submission" date="2023-08" db="EMBL/GenBank/DDBJ databases">
        <authorList>
            <person name="Audoor S."/>
            <person name="Bilcke G."/>
        </authorList>
    </citation>
    <scope>NUCLEOTIDE SEQUENCE</scope>
</reference>
<feature type="compositionally biased region" description="Low complexity" evidence="5">
    <location>
        <begin position="612"/>
        <end position="630"/>
    </location>
</feature>
<dbReference type="PANTHER" id="PTHR15272:SF0">
    <property type="entry name" value="CHROMATIN ASSEMBLY FACTOR 1 SUBUNIT A"/>
    <property type="match status" value="1"/>
</dbReference>
<name>A0AAD2G9U5_9STRA</name>
<evidence type="ECO:0000256" key="2">
    <source>
        <dbReference type="ARBA" id="ARBA00022763"/>
    </source>
</evidence>
<feature type="compositionally biased region" description="Polar residues" evidence="5">
    <location>
        <begin position="654"/>
        <end position="664"/>
    </location>
</feature>
<dbReference type="GO" id="GO:0005634">
    <property type="term" value="C:nucleus"/>
    <property type="evidence" value="ECO:0007669"/>
    <property type="project" value="UniProtKB-SubCell"/>
</dbReference>
<feature type="compositionally biased region" description="Low complexity" evidence="5">
    <location>
        <begin position="125"/>
        <end position="139"/>
    </location>
</feature>
<feature type="compositionally biased region" description="Basic and acidic residues" evidence="5">
    <location>
        <begin position="1039"/>
        <end position="1063"/>
    </location>
</feature>
<evidence type="ECO:0000256" key="1">
    <source>
        <dbReference type="ARBA" id="ARBA00004123"/>
    </source>
</evidence>
<feature type="compositionally biased region" description="Acidic residues" evidence="5">
    <location>
        <begin position="16"/>
        <end position="30"/>
    </location>
</feature>
<feature type="region of interest" description="Disordered" evidence="5">
    <location>
        <begin position="511"/>
        <end position="639"/>
    </location>
</feature>
<keyword evidence="2" id="KW-0227">DNA damage</keyword>